<dbReference type="EMBL" id="SWKV01000025">
    <property type="protein sequence ID" value="KAF3040495.1"/>
    <property type="molecule type" value="Genomic_DNA"/>
</dbReference>
<gene>
    <name evidence="2" type="ORF">E8E12_006549</name>
</gene>
<comment type="caution">
    <text evidence="2">The sequence shown here is derived from an EMBL/GenBank/DDBJ whole genome shotgun (WGS) entry which is preliminary data.</text>
</comment>
<reference evidence="2" key="1">
    <citation type="submission" date="2019-04" db="EMBL/GenBank/DDBJ databases">
        <title>Sequencing of skin fungus with MAO and IRED activity.</title>
        <authorList>
            <person name="Marsaioli A.J."/>
            <person name="Bonatto J.M.C."/>
            <person name="Reis Junior O."/>
        </authorList>
    </citation>
    <scope>NUCLEOTIDE SEQUENCE</scope>
    <source>
        <strain evidence="2">28M1</strain>
    </source>
</reference>
<dbReference type="OrthoDB" id="3800839at2759"/>
<evidence type="ECO:0000313" key="2">
    <source>
        <dbReference type="EMBL" id="KAF3040495.1"/>
    </source>
</evidence>
<accession>A0A9P5C140</accession>
<evidence type="ECO:0000313" key="3">
    <source>
        <dbReference type="Proteomes" id="UP000758155"/>
    </source>
</evidence>
<dbReference type="AlphaFoldDB" id="A0A9P5C140"/>
<proteinExistence type="predicted"/>
<feature type="region of interest" description="Disordered" evidence="1">
    <location>
        <begin position="266"/>
        <end position="312"/>
    </location>
</feature>
<feature type="region of interest" description="Disordered" evidence="1">
    <location>
        <begin position="397"/>
        <end position="451"/>
    </location>
</feature>
<feature type="compositionally biased region" description="Low complexity" evidence="1">
    <location>
        <begin position="291"/>
        <end position="310"/>
    </location>
</feature>
<name>A0A9P5C140_9PLEO</name>
<dbReference type="Proteomes" id="UP000758155">
    <property type="component" value="Unassembled WGS sequence"/>
</dbReference>
<feature type="compositionally biased region" description="Low complexity" evidence="1">
    <location>
        <begin position="270"/>
        <end position="279"/>
    </location>
</feature>
<feature type="compositionally biased region" description="Polar residues" evidence="1">
    <location>
        <begin position="332"/>
        <end position="348"/>
    </location>
</feature>
<sequence length="761" mass="82798">MRAPHDEGNGHIRQRAQAKFGSDSALHQGRLNTPTSVISLKVAPSDLTQAQSFIASLAEAFRKLGMLSPSMSNLFGDSSPDHLPPDLHGKLHNEASRRSMTDTVSSIIQAFSASKALNQVLGTKDPEPFVAPPAIPSNLREIFETGLQGNEQFHTVGRLVTGRGESFMASVSSQQGKTALADILEEKESSLRVDTACENTTGASSELKISVPKYTSGKQAVAVAQRYTLMNSDGDAAEDTTSQHVVFESDEDHGFWKHRSSTTLAASDYSQPGSAASGPSLPPPSFDPCTSSLLSLPSLDSSDSNAPSLPHSVTKRLFGSRATLNRHVAPATRQQSSKEAPSHLNDTASSLRESESLLVLFPSRGVLPAPKVPVHNKIARRYADKYIQSNGALDDDSLGLDQGATSSPPSHIKIHAPSPVKSKKSGKRAPSSTNQYEIGPPLAQPSRREDTTGLPVLPLEAEAEWTDDFPGNTYALLTILLTWSHTMWTSIYRQHDPRLFSIHPAFAYPITPPVRKQLVSVSFYDNSTKTHKEVRFLGPGDAAQISYHEVDVLADPNSKTSPPASPRCNSPVDAIRQSFRLVEKEASKNTRYTSMAHRAKTGQGRWCYVLIKGSTPSDGRTPPHVMLAWHVSAVTSTSDCLHTIYADDAASKPAVPVRKKVKRFSSFQNLTQTIRNPAKFNFHHSLRIASSSSELPSIDPYATSEQRKGVTLNRTVMNFEKAGEIPLIEGFRVDVKAFRDWMEACGRGKGKAILWSERNAA</sequence>
<feature type="region of interest" description="Disordered" evidence="1">
    <location>
        <begin position="328"/>
        <end position="349"/>
    </location>
</feature>
<organism evidence="2 3">
    <name type="scientific">Didymella heteroderae</name>
    <dbReference type="NCBI Taxonomy" id="1769908"/>
    <lineage>
        <taxon>Eukaryota</taxon>
        <taxon>Fungi</taxon>
        <taxon>Dikarya</taxon>
        <taxon>Ascomycota</taxon>
        <taxon>Pezizomycotina</taxon>
        <taxon>Dothideomycetes</taxon>
        <taxon>Pleosporomycetidae</taxon>
        <taxon>Pleosporales</taxon>
        <taxon>Pleosporineae</taxon>
        <taxon>Didymellaceae</taxon>
        <taxon>Didymella</taxon>
    </lineage>
</organism>
<keyword evidence="3" id="KW-1185">Reference proteome</keyword>
<evidence type="ECO:0000256" key="1">
    <source>
        <dbReference type="SAM" id="MobiDB-lite"/>
    </source>
</evidence>
<protein>
    <submittedName>
        <fullName evidence="2">Uncharacterized protein</fullName>
    </submittedName>
</protein>